<dbReference type="Proteomes" id="UP000001176">
    <property type="component" value="Chromosome"/>
</dbReference>
<keyword evidence="2" id="KW-1185">Reference proteome</keyword>
<dbReference type="EMBL" id="AM889285">
    <property type="protein sequence ID" value="CAP56666.1"/>
    <property type="molecule type" value="Genomic_DNA"/>
</dbReference>
<reference evidence="1 2" key="1">
    <citation type="journal article" date="2009" name="BMC Genomics">
        <title>Complete genome sequence of the sugarcane nitrogen-fixing endophyte Gluconacetobacter diazotrophicus Pal5.</title>
        <authorList>
            <person name="Bertalan M."/>
            <person name="Albano R."/>
            <person name="Padua V."/>
            <person name="Rouws L."/>
            <person name="Rojas C."/>
            <person name="Hemerly A."/>
            <person name="Teixeira K."/>
            <person name="Schwab S."/>
            <person name="Araujo J."/>
            <person name="Oliveira A."/>
            <person name="Franca L."/>
            <person name="Magalhaes V."/>
            <person name="Alqueres S."/>
            <person name="Cardoso A."/>
            <person name="Almeida W."/>
            <person name="Loureiro M.M."/>
            <person name="Nogueira E."/>
            <person name="Cidade D."/>
            <person name="Oliveira D."/>
            <person name="Simao T."/>
            <person name="Macedo J."/>
            <person name="Valadao A."/>
            <person name="Dreschsel M."/>
            <person name="Freitas F."/>
            <person name="Vidal M."/>
            <person name="Guedes H."/>
            <person name="Rodrigues E."/>
            <person name="Meneses C."/>
            <person name="Brioso P."/>
            <person name="Pozzer L."/>
            <person name="Figueiredo D."/>
            <person name="Montano H."/>
            <person name="Junior J."/>
            <person name="Filho G."/>
            <person name="Flores V."/>
            <person name="Ferreira B."/>
            <person name="Branco A."/>
            <person name="Gonzalez P."/>
            <person name="Guillobel H."/>
            <person name="Lemos M."/>
            <person name="Seibel L."/>
            <person name="Macedo J."/>
            <person name="Alves-Ferreira M."/>
            <person name="Sachetto-Martins G."/>
            <person name="Coelho A."/>
            <person name="Santos E."/>
            <person name="Amaral G."/>
            <person name="Neves A."/>
            <person name="Pacheco A.B."/>
            <person name="Carvalho D."/>
            <person name="Lery L."/>
            <person name="Bisch P."/>
            <person name="Rossle S.C."/>
            <person name="Urmenyi T."/>
            <person name="Kruger W.V."/>
            <person name="Martins O."/>
            <person name="Baldani J.I."/>
            <person name="Ferreira P.C."/>
        </authorList>
    </citation>
    <scope>NUCLEOTIDE SEQUENCE [LARGE SCALE GENOMIC DNA]</scope>
    <source>
        <strain evidence="2">ATCC 49037 / DSM 5601 / CCUG 37298 / CIP 103539 / LMG 7603 / PAl5</strain>
    </source>
</reference>
<name>A9HQ24_GLUDA</name>
<dbReference type="RefSeq" id="WP_012226861.1">
    <property type="nucleotide sequence ID" value="NC_010125.1"/>
</dbReference>
<gene>
    <name evidence="1" type="ordered locus">GDI2723</name>
</gene>
<evidence type="ECO:0000313" key="1">
    <source>
        <dbReference type="EMBL" id="CAP56666.1"/>
    </source>
</evidence>
<proteinExistence type="predicted"/>
<sequence>MPSINTMNCAELHAALKHIKKLEEFVAQESQRNQGPGWSYVIDILDRDRKIVENEIKNAANLHLIL</sequence>
<organism evidence="1 2">
    <name type="scientific">Gluconacetobacter diazotrophicus (strain ATCC 49037 / DSM 5601 / CCUG 37298 / CIP 103539 / LMG 7603 / PAl5)</name>
    <dbReference type="NCBI Taxonomy" id="272568"/>
    <lineage>
        <taxon>Bacteria</taxon>
        <taxon>Pseudomonadati</taxon>
        <taxon>Pseudomonadota</taxon>
        <taxon>Alphaproteobacteria</taxon>
        <taxon>Acetobacterales</taxon>
        <taxon>Acetobacteraceae</taxon>
        <taxon>Gluconacetobacter</taxon>
    </lineage>
</organism>
<dbReference type="AlphaFoldDB" id="A9HQ24"/>
<accession>A9HQ24</accession>
<protein>
    <submittedName>
        <fullName evidence="1">Uncharacterized protein</fullName>
    </submittedName>
</protein>
<evidence type="ECO:0000313" key="2">
    <source>
        <dbReference type="Proteomes" id="UP000001176"/>
    </source>
</evidence>
<dbReference type="KEGG" id="gdi:GDI2723"/>